<proteinExistence type="predicted"/>
<evidence type="ECO:0000313" key="4">
    <source>
        <dbReference type="Proteomes" id="UP001642464"/>
    </source>
</evidence>
<comment type="caution">
    <text evidence="3">The sequence shown here is derived from an EMBL/GenBank/DDBJ whole genome shotgun (WGS) entry which is preliminary data.</text>
</comment>
<name>A0ABP0RLJ8_9DINO</name>
<evidence type="ECO:0000256" key="1">
    <source>
        <dbReference type="ARBA" id="ARBA00022737"/>
    </source>
</evidence>
<reference evidence="3 4" key="1">
    <citation type="submission" date="2024-02" db="EMBL/GenBank/DDBJ databases">
        <authorList>
            <person name="Chen Y."/>
            <person name="Shah S."/>
            <person name="Dougan E. K."/>
            <person name="Thang M."/>
            <person name="Chan C."/>
        </authorList>
    </citation>
    <scope>NUCLEOTIDE SEQUENCE [LARGE SCALE GENOMIC DNA]</scope>
</reference>
<dbReference type="Gene3D" id="1.25.40.10">
    <property type="entry name" value="Tetratricopeptide repeat domain"/>
    <property type="match status" value="2"/>
</dbReference>
<organism evidence="3 4">
    <name type="scientific">Durusdinium trenchii</name>
    <dbReference type="NCBI Taxonomy" id="1381693"/>
    <lineage>
        <taxon>Eukaryota</taxon>
        <taxon>Sar</taxon>
        <taxon>Alveolata</taxon>
        <taxon>Dinophyceae</taxon>
        <taxon>Suessiales</taxon>
        <taxon>Symbiodiniaceae</taxon>
        <taxon>Durusdinium</taxon>
    </lineage>
</organism>
<evidence type="ECO:0000313" key="3">
    <source>
        <dbReference type="EMBL" id="CAK9100046.1"/>
    </source>
</evidence>
<feature type="region of interest" description="Disordered" evidence="2">
    <location>
        <begin position="271"/>
        <end position="291"/>
    </location>
</feature>
<dbReference type="Proteomes" id="UP001642464">
    <property type="component" value="Unassembled WGS sequence"/>
</dbReference>
<protein>
    <submittedName>
        <fullName evidence="3">Chloroplastic</fullName>
    </submittedName>
</protein>
<dbReference type="PANTHER" id="PTHR47936">
    <property type="entry name" value="PPR_LONG DOMAIN-CONTAINING PROTEIN"/>
    <property type="match status" value="1"/>
</dbReference>
<accession>A0ABP0RLJ8</accession>
<evidence type="ECO:0000256" key="2">
    <source>
        <dbReference type="SAM" id="MobiDB-lite"/>
    </source>
</evidence>
<dbReference type="PANTHER" id="PTHR47936:SF1">
    <property type="entry name" value="PENTATRICOPEPTIDE REPEAT-CONTAINING PROTEIN GUN1, CHLOROPLASTIC"/>
    <property type="match status" value="1"/>
</dbReference>
<sequence length="759" mass="84121">MRQALAERQTQTLEFLRAQRRGYEAGCVDDRARPSRELRRAEAQLRRQIFAAGERWEEAVSHAVSVLRGSARFKGSHLSLSPQLLPFGAAVNSCARELLSELPNVRLVASVVVFNSVITACERGRPDVWWDACLRLLASQLHSRIMPDVVGISSSIRACTHWPMAVHLLNQQITNHYSYNSALSAAGSSANGWATACSLLLQMRHSCQCRAFAFALGCPGSPGSPPPLLGPFTSMSGVSNATDGRLDVRMPPRVLRRSWILLTCGIGWRRPSSRHSGEAEAPDEGVDPTTVEGTAQWSRAKVQQVNKLRLQNIDLTELDSDIETARKKPCTTKKLPPPSKADGGDGRLVWCIRCLNWQERACFSRQAKKKNGLRSYCRRCDKELQHMRISTLRGHLSNLCCLARRRDQKCSLDLSMLLKMLKQQEGRCYYSGIPLQYKKVHADWRLSLERLDNALGYTKENTVLVCAEFNTPDNSRNKAVEEVFGTAQWSRAKVEHVWGCLKDLQETSISSAAHAVPERSILCKPESAWLPDLFSYTASIGTEGLRAQWQRCLELLQEMEESEVLPNSATVNSVIEACERSCQWQLALLLLWAEPRPTAVTFSAAMMACVQGSVWLMALRLLTEVPQAQLRRDLVLFGSGLAAAELGGAWRSSLDLLQMSNAEVGERSVITHSSALTRCPWAWAMQLLGEMPSLHLQADMVAQTSALLALADEAQWPSALALLDGDGAVRASPVTFSAVLRACEDRERHLQASLADVNS</sequence>
<dbReference type="Gene3D" id="3.30.40.220">
    <property type="match status" value="1"/>
</dbReference>
<dbReference type="EMBL" id="CAXAMM010041573">
    <property type="protein sequence ID" value="CAK9100046.1"/>
    <property type="molecule type" value="Genomic_DNA"/>
</dbReference>
<keyword evidence="4" id="KW-1185">Reference proteome</keyword>
<keyword evidence="1" id="KW-0677">Repeat</keyword>
<dbReference type="InterPro" id="IPR011990">
    <property type="entry name" value="TPR-like_helical_dom_sf"/>
</dbReference>
<gene>
    <name evidence="3" type="ORF">SCF082_LOCUS46839</name>
</gene>